<gene>
    <name evidence="2" type="ORF">KQI42_04285</name>
</gene>
<reference evidence="2 3" key="1">
    <citation type="submission" date="2021-06" db="EMBL/GenBank/DDBJ databases">
        <authorList>
            <person name="Sun Q."/>
            <person name="Li D."/>
        </authorList>
    </citation>
    <scope>NUCLEOTIDE SEQUENCE [LARGE SCALE GENOMIC DNA]</scope>
    <source>
        <strain evidence="2 3">MSJ-40</strain>
    </source>
</reference>
<dbReference type="PANTHER" id="PTHR43792:SF16">
    <property type="entry name" value="N-ACETYLTRANSFERASE DOMAIN-CONTAINING PROTEIN"/>
    <property type="match status" value="1"/>
</dbReference>
<comment type="caution">
    <text evidence="2">The sequence shown here is derived from an EMBL/GenBank/DDBJ whole genome shotgun (WGS) entry which is preliminary data.</text>
</comment>
<evidence type="ECO:0000313" key="3">
    <source>
        <dbReference type="Proteomes" id="UP000749471"/>
    </source>
</evidence>
<evidence type="ECO:0000313" key="2">
    <source>
        <dbReference type="EMBL" id="MBU5437214.1"/>
    </source>
</evidence>
<organism evidence="2 3">
    <name type="scientific">Tissierella simiarum</name>
    <dbReference type="NCBI Taxonomy" id="2841534"/>
    <lineage>
        <taxon>Bacteria</taxon>
        <taxon>Bacillati</taxon>
        <taxon>Bacillota</taxon>
        <taxon>Tissierellia</taxon>
        <taxon>Tissierellales</taxon>
        <taxon>Tissierellaceae</taxon>
        <taxon>Tissierella</taxon>
    </lineage>
</organism>
<dbReference type="InterPro" id="IPR051531">
    <property type="entry name" value="N-acetyltransferase"/>
</dbReference>
<dbReference type="PROSITE" id="PS51186">
    <property type="entry name" value="GNAT"/>
    <property type="match status" value="1"/>
</dbReference>
<proteinExistence type="predicted"/>
<protein>
    <submittedName>
        <fullName evidence="2">GNAT family N-acetyltransferase</fullName>
    </submittedName>
</protein>
<dbReference type="RefSeq" id="WP_216517108.1">
    <property type="nucleotide sequence ID" value="NZ_JAHLPM010000003.1"/>
</dbReference>
<dbReference type="InterPro" id="IPR000182">
    <property type="entry name" value="GNAT_dom"/>
</dbReference>
<keyword evidence="3" id="KW-1185">Reference proteome</keyword>
<dbReference type="Proteomes" id="UP000749471">
    <property type="component" value="Unassembled WGS sequence"/>
</dbReference>
<name>A0ABS6E4N6_9FIRM</name>
<evidence type="ECO:0000259" key="1">
    <source>
        <dbReference type="PROSITE" id="PS51186"/>
    </source>
</evidence>
<dbReference type="EMBL" id="JAHLPM010000003">
    <property type="protein sequence ID" value="MBU5437214.1"/>
    <property type="molecule type" value="Genomic_DNA"/>
</dbReference>
<accession>A0ABS6E4N6</accession>
<feature type="domain" description="N-acetyltransferase" evidence="1">
    <location>
        <begin position="14"/>
        <end position="160"/>
    </location>
</feature>
<dbReference type="Pfam" id="PF13302">
    <property type="entry name" value="Acetyltransf_3"/>
    <property type="match status" value="1"/>
</dbReference>
<sequence length="173" mass="20114">MDIILKTRTKDHVMIFWERTQDEEIRRLFPFSIESLEEALILFEESLKEDALSYGKVIYFEGRYVGDIWCYGIDESNEKMSMLSVVIFEKDLWGKGIATEATKVFAKEVFNKFDIEKIGAFTYSNNYGSISLLEKAGFIKVDTFVENGIESEYFEIRNNNKVGSIRNNHTVAR</sequence>
<dbReference type="PANTHER" id="PTHR43792">
    <property type="entry name" value="GNAT FAMILY, PUTATIVE (AFU_ORTHOLOGUE AFUA_3G00765)-RELATED-RELATED"/>
    <property type="match status" value="1"/>
</dbReference>